<feature type="region of interest" description="Disordered" evidence="1">
    <location>
        <begin position="134"/>
        <end position="154"/>
    </location>
</feature>
<comment type="caution">
    <text evidence="3">The sequence shown here is derived from an EMBL/GenBank/DDBJ whole genome shotgun (WGS) entry which is preliminary data.</text>
</comment>
<evidence type="ECO:0000313" key="3">
    <source>
        <dbReference type="EMBL" id="PEH74214.1"/>
    </source>
</evidence>
<sequence>MMMRVNVSNATMTVSRGLFIGVLWALSSLTQVHAADKTALHSPQAGVLCDSYICADAQGVSRTLTERYLGARVAQRVFSQGDFDRTAFTFANGIFCDTHERLCREDRYYGSDGKHSGAISAHYTALLFPPASESPQIKGSAGDANDATPGIAGK</sequence>
<evidence type="ECO:0000313" key="2">
    <source>
        <dbReference type="EMBL" id="PEH72666.1"/>
    </source>
</evidence>
<evidence type="ECO:0000256" key="1">
    <source>
        <dbReference type="SAM" id="MobiDB-lite"/>
    </source>
</evidence>
<organism evidence="3 4">
    <name type="scientific">Edwardsiella tarda</name>
    <dbReference type="NCBI Taxonomy" id="636"/>
    <lineage>
        <taxon>Bacteria</taxon>
        <taxon>Pseudomonadati</taxon>
        <taxon>Pseudomonadota</taxon>
        <taxon>Gammaproteobacteria</taxon>
        <taxon>Enterobacterales</taxon>
        <taxon>Hafniaceae</taxon>
        <taxon>Edwardsiella</taxon>
    </lineage>
</organism>
<reference evidence="4" key="2">
    <citation type="submission" date="2017-09" db="EMBL/GenBank/DDBJ databases">
        <title>FDA dAtabase for Regulatory Grade micrObial Sequences (FDA-ARGOS): Supporting development and validation of Infectious Disease Dx tests.</title>
        <authorList>
            <person name="Goldberg B."/>
            <person name="Campos J."/>
            <person name="Tallon L."/>
            <person name="Sadzewicz L."/>
            <person name="Ott S."/>
            <person name="Zhao X."/>
            <person name="Nagaraj S."/>
            <person name="Vavikolanu K."/>
            <person name="Aluvathingal J."/>
            <person name="Nadendla S."/>
            <person name="Geyer C."/>
            <person name="Sichtig H."/>
        </authorList>
    </citation>
    <scope>NUCLEOTIDE SEQUENCE [LARGE SCALE GENOMIC DNA]</scope>
    <source>
        <strain evidence="4">FDAARGOS_370</strain>
    </source>
</reference>
<dbReference type="AlphaFoldDB" id="A0A2A7U7F0"/>
<accession>A0A2A7U7F0</accession>
<dbReference type="STRING" id="636.AAW15_07860"/>
<dbReference type="OrthoDB" id="5815745at2"/>
<gene>
    <name evidence="3" type="ORF">CRM76_01265</name>
    <name evidence="2" type="ORF">CRM76_12385</name>
</gene>
<evidence type="ECO:0000313" key="4">
    <source>
        <dbReference type="Proteomes" id="UP000219788"/>
    </source>
</evidence>
<dbReference type="EMBL" id="PDDV01000007">
    <property type="protein sequence ID" value="PEH74214.1"/>
    <property type="molecule type" value="Genomic_DNA"/>
</dbReference>
<proteinExistence type="predicted"/>
<dbReference type="EMBL" id="PDDV01000013">
    <property type="protein sequence ID" value="PEH72666.1"/>
    <property type="molecule type" value="Genomic_DNA"/>
</dbReference>
<dbReference type="Pfam" id="PF05666">
    <property type="entry name" value="YcgJ"/>
    <property type="match status" value="1"/>
</dbReference>
<protein>
    <recommendedName>
        <fullName evidence="5">Fels-1 Prophage Protein-like</fullName>
    </recommendedName>
</protein>
<name>A0A2A7U7F0_EDWTA</name>
<evidence type="ECO:0008006" key="5">
    <source>
        <dbReference type="Google" id="ProtNLM"/>
    </source>
</evidence>
<reference evidence="3" key="1">
    <citation type="submission" date="2017-09" db="EMBL/GenBank/DDBJ databases">
        <title>FDA dAtabase for Regulatory Grade micrObial Sequences (FDA-ARGOS): Supporting development and validation of Infectious Disease Dx tests.</title>
        <authorList>
            <person name="Campos J."/>
            <person name="Goldberg B."/>
            <person name="Tallon L.J."/>
            <person name="Sadzewicz L."/>
            <person name="Ott S."/>
            <person name="Zhao X."/>
            <person name="Nagaraj S."/>
            <person name="Vavikolanu K."/>
            <person name="Aluvathingal J."/>
            <person name="Nadendla S."/>
            <person name="Geyer C."/>
            <person name="Nandy P."/>
            <person name="Hobson J."/>
            <person name="Sichtig H."/>
        </authorList>
    </citation>
    <scope>NUCLEOTIDE SEQUENCE</scope>
    <source>
        <strain evidence="3">FDAARGOS_370</strain>
    </source>
</reference>
<dbReference type="Proteomes" id="UP000219788">
    <property type="component" value="Unassembled WGS sequence"/>
</dbReference>
<dbReference type="InterPro" id="IPR008617">
    <property type="entry name" value="Uncharacterised_YcgJ"/>
</dbReference>